<keyword evidence="3" id="KW-1185">Reference proteome</keyword>
<proteinExistence type="predicted"/>
<evidence type="ECO:0000256" key="1">
    <source>
        <dbReference type="SAM" id="Phobius"/>
    </source>
</evidence>
<feature type="transmembrane region" description="Helical" evidence="1">
    <location>
        <begin position="317"/>
        <end position="337"/>
    </location>
</feature>
<dbReference type="RefSeq" id="WP_125566897.1">
    <property type="nucleotide sequence ID" value="NZ_AP019307.1"/>
</dbReference>
<evidence type="ECO:0000313" key="2">
    <source>
        <dbReference type="EMBL" id="BBH16470.1"/>
    </source>
</evidence>
<dbReference type="Proteomes" id="UP000271573">
    <property type="component" value="Chromosome"/>
</dbReference>
<sequence>MSKRSNAVRGGSRRSAAASVGVLGLLIFSTGLSLVAQGGSDASPGGHIAVLVCHRTGSDSNPYVTIYPDASSTTLKGHQAHRDDPKDWKAWKSAGWWMGMHHNAGDPKRDWIHSFTDSKGVFHPEDGNITAAGCMDTSPPPPTITPTPTPTPTCTTSTPPLLRAAPQAAVTPTCAPPPTQPGSVDTIAPAFADPSCTAKGGSAINLAGQGFLTKTGLAATSYKLGVLNVLYTVTGSVGPGGTATVTATPIDAALHVIKAGDPTVWSHTFTALTTPCSKPVVVTPTPTSHPTVVIPKTVHSGLVSVAPATSGSSAMRALGLGLAGVGSVLMLGAMGLIRRTAKR</sequence>
<gene>
    <name evidence="2" type="ORF">Back2_07570</name>
</gene>
<dbReference type="OrthoDB" id="3544037at2"/>
<dbReference type="EMBL" id="AP019307">
    <property type="protein sequence ID" value="BBH16470.1"/>
    <property type="molecule type" value="Genomic_DNA"/>
</dbReference>
<evidence type="ECO:0000313" key="3">
    <source>
        <dbReference type="Proteomes" id="UP000271573"/>
    </source>
</evidence>
<organism evidence="2 3">
    <name type="scientific">Nocardioides baekrokdamisoli</name>
    <dbReference type="NCBI Taxonomy" id="1804624"/>
    <lineage>
        <taxon>Bacteria</taxon>
        <taxon>Bacillati</taxon>
        <taxon>Actinomycetota</taxon>
        <taxon>Actinomycetes</taxon>
        <taxon>Propionibacteriales</taxon>
        <taxon>Nocardioidaceae</taxon>
        <taxon>Nocardioides</taxon>
    </lineage>
</organism>
<keyword evidence="1" id="KW-0472">Membrane</keyword>
<name>A0A3G9IC42_9ACTN</name>
<dbReference type="KEGG" id="nbe:Back2_07570"/>
<keyword evidence="1" id="KW-1133">Transmembrane helix</keyword>
<accession>A0A3G9IC42</accession>
<protein>
    <submittedName>
        <fullName evidence="2">Uncharacterized protein</fullName>
    </submittedName>
</protein>
<reference evidence="2 3" key="1">
    <citation type="submission" date="2018-11" db="EMBL/GenBank/DDBJ databases">
        <title>Complete genome sequence of Nocardioides baekrokdamisoli strain KCTC 39748.</title>
        <authorList>
            <person name="Kang S.W."/>
            <person name="Lee K.C."/>
            <person name="Kim K.K."/>
            <person name="Kim J.S."/>
            <person name="Kim D.S."/>
            <person name="Ko S.H."/>
            <person name="Yang S.H."/>
            <person name="Shin Y.K."/>
            <person name="Lee J.S."/>
        </authorList>
    </citation>
    <scope>NUCLEOTIDE SEQUENCE [LARGE SCALE GENOMIC DNA]</scope>
    <source>
        <strain evidence="2 3">KCTC 39748</strain>
    </source>
</reference>
<keyword evidence="1" id="KW-0812">Transmembrane</keyword>
<dbReference type="AlphaFoldDB" id="A0A3G9IC42"/>